<protein>
    <submittedName>
        <fullName evidence="2">Uncharacterized protein</fullName>
    </submittedName>
</protein>
<dbReference type="EMBL" id="BSRZ01000012">
    <property type="protein sequence ID" value="GLW66095.1"/>
    <property type="molecule type" value="Genomic_DNA"/>
</dbReference>
<reference evidence="2" key="1">
    <citation type="submission" date="2023-02" db="EMBL/GenBank/DDBJ databases">
        <title>Actinomadura rubrobrunea NBRC 14622.</title>
        <authorList>
            <person name="Ichikawa N."/>
            <person name="Sato H."/>
            <person name="Tonouchi N."/>
        </authorList>
    </citation>
    <scope>NUCLEOTIDE SEQUENCE</scope>
    <source>
        <strain evidence="2">NBRC 14622</strain>
    </source>
</reference>
<name>A0A9W6UYV3_9ACTN</name>
<proteinExistence type="predicted"/>
<dbReference type="Proteomes" id="UP001165124">
    <property type="component" value="Unassembled WGS sequence"/>
</dbReference>
<feature type="region of interest" description="Disordered" evidence="1">
    <location>
        <begin position="1"/>
        <end position="54"/>
    </location>
</feature>
<keyword evidence="4" id="KW-1185">Reference proteome</keyword>
<evidence type="ECO:0000313" key="3">
    <source>
        <dbReference type="EMBL" id="GLW66096.1"/>
    </source>
</evidence>
<comment type="caution">
    <text evidence="2">The sequence shown here is derived from an EMBL/GenBank/DDBJ whole genome shotgun (WGS) entry which is preliminary data.</text>
</comment>
<dbReference type="EMBL" id="BSRZ01000012">
    <property type="protein sequence ID" value="GLW66096.1"/>
    <property type="molecule type" value="Genomic_DNA"/>
</dbReference>
<sequence length="54" mass="6325">MRAIHLNINSNDPFSKAAKKGKKRTSRDPRAAAFAHHHRRNVRQLPTRRLQRGR</sequence>
<organism evidence="2 4">
    <name type="scientific">Actinomadura rubrobrunea</name>
    <dbReference type="NCBI Taxonomy" id="115335"/>
    <lineage>
        <taxon>Bacteria</taxon>
        <taxon>Bacillati</taxon>
        <taxon>Actinomycetota</taxon>
        <taxon>Actinomycetes</taxon>
        <taxon>Streptosporangiales</taxon>
        <taxon>Thermomonosporaceae</taxon>
        <taxon>Actinomadura</taxon>
    </lineage>
</organism>
<dbReference type="RefSeq" id="WP_157406624.1">
    <property type="nucleotide sequence ID" value="NZ_BSRZ01000012.1"/>
</dbReference>
<evidence type="ECO:0000313" key="2">
    <source>
        <dbReference type="EMBL" id="GLW66095.1"/>
    </source>
</evidence>
<dbReference type="AlphaFoldDB" id="A0A9W6UYV3"/>
<evidence type="ECO:0000313" key="4">
    <source>
        <dbReference type="Proteomes" id="UP001165124"/>
    </source>
</evidence>
<gene>
    <name evidence="2" type="ORF">Arub01_43390</name>
    <name evidence="3" type="ORF">Arub01_43400</name>
</gene>
<evidence type="ECO:0000256" key="1">
    <source>
        <dbReference type="SAM" id="MobiDB-lite"/>
    </source>
</evidence>
<accession>A0A9W6UYV3</accession>